<name>A0A160FMB7_9BURK</name>
<dbReference type="EMBL" id="CP014578">
    <property type="protein sequence ID" value="ANB73612.1"/>
    <property type="molecule type" value="Genomic_DNA"/>
</dbReference>
<sequence>MSRVGILSLRLGADINIPAIATRVNPLPVRILRHSVASVESDFLVMRTLLGTPKFKPKPVPEGMTFCASVAQQEGA</sequence>
<gene>
    <name evidence="1" type="ORF">AYM40_15545</name>
</gene>
<organism evidence="1 2">
    <name type="scientific">Paraburkholderia phytofirmans OLGA172</name>
    <dbReference type="NCBI Taxonomy" id="1417228"/>
    <lineage>
        <taxon>Bacteria</taxon>
        <taxon>Pseudomonadati</taxon>
        <taxon>Pseudomonadota</taxon>
        <taxon>Betaproteobacteria</taxon>
        <taxon>Burkholderiales</taxon>
        <taxon>Burkholderiaceae</taxon>
        <taxon>Paraburkholderia</taxon>
    </lineage>
</organism>
<dbReference type="Proteomes" id="UP000076852">
    <property type="component" value="Chromosome 1"/>
</dbReference>
<keyword evidence="2" id="KW-1185">Reference proteome</keyword>
<proteinExistence type="predicted"/>
<protein>
    <submittedName>
        <fullName evidence="1">Uncharacterized protein</fullName>
    </submittedName>
</protein>
<reference evidence="1 2" key="1">
    <citation type="journal article" date="2016" name="Gene">
        <title>PacBio SMRT assembly of a complex multi-replicon genome reveals chlorocatechol degradative operon in a region of genome plasticity.</title>
        <authorList>
            <person name="Ricker N."/>
            <person name="Shen S.Y."/>
            <person name="Goordial J."/>
            <person name="Jin S."/>
            <person name="Fulthorpe R.R."/>
        </authorList>
    </citation>
    <scope>NUCLEOTIDE SEQUENCE [LARGE SCALE GENOMIC DNA]</scope>
    <source>
        <strain evidence="1 2">OLGA172</strain>
    </source>
</reference>
<accession>A0A160FMB7</accession>
<dbReference type="AlphaFoldDB" id="A0A160FMB7"/>
<dbReference type="KEGG" id="buz:AYM40_15545"/>
<evidence type="ECO:0000313" key="2">
    <source>
        <dbReference type="Proteomes" id="UP000076852"/>
    </source>
</evidence>
<evidence type="ECO:0000313" key="1">
    <source>
        <dbReference type="EMBL" id="ANB73612.1"/>
    </source>
</evidence>